<keyword evidence="3" id="KW-1185">Reference proteome</keyword>
<sequence length="154" mass="17208">MDYLVFKWVHILSSTILFGAGVGSAFHLLAATLGRDTAGVAQATRTVVLADWLFTTPTAILQPLTGVWLVHLMGLPLSTPWIAASLVLYAIAMACWLPVLWLQLRLRDIAAQALREDSRLPRAYWRFFAWWVGLGFGGLFSFLAIFWLMVSKRA</sequence>
<comment type="caution">
    <text evidence="2">The sequence shown here is derived from an EMBL/GenBank/DDBJ whole genome shotgun (WGS) entry which is preliminary data.</text>
</comment>
<dbReference type="AlphaFoldDB" id="A0A923S319"/>
<dbReference type="Proteomes" id="UP000596827">
    <property type="component" value="Unassembled WGS sequence"/>
</dbReference>
<reference evidence="2" key="1">
    <citation type="submission" date="2020-08" db="EMBL/GenBank/DDBJ databases">
        <title>Ramlibacter sp. GTP1 16S ribosomal RNA gene genome sequencing and assembly.</title>
        <authorList>
            <person name="Kang M."/>
        </authorList>
    </citation>
    <scope>NUCLEOTIDE SEQUENCE</scope>
    <source>
        <strain evidence="2">GTP1</strain>
    </source>
</reference>
<feature type="transmembrane region" description="Helical" evidence="1">
    <location>
        <begin position="123"/>
        <end position="150"/>
    </location>
</feature>
<feature type="transmembrane region" description="Helical" evidence="1">
    <location>
        <begin position="81"/>
        <end position="102"/>
    </location>
</feature>
<name>A0A923S319_9BURK</name>
<dbReference type="Pfam" id="PF10027">
    <property type="entry name" value="DUF2269"/>
    <property type="match status" value="1"/>
</dbReference>
<gene>
    <name evidence="2" type="ORF">H8R02_16045</name>
</gene>
<dbReference type="RefSeq" id="WP_187082443.1">
    <property type="nucleotide sequence ID" value="NZ_JACORU010000005.1"/>
</dbReference>
<evidence type="ECO:0000313" key="2">
    <source>
        <dbReference type="EMBL" id="MBC5765980.1"/>
    </source>
</evidence>
<keyword evidence="1" id="KW-1133">Transmembrane helix</keyword>
<feature type="transmembrane region" description="Helical" evidence="1">
    <location>
        <begin position="12"/>
        <end position="34"/>
    </location>
</feature>
<dbReference type="InterPro" id="IPR018729">
    <property type="entry name" value="DUF2269_transmembrane"/>
</dbReference>
<organism evidence="2 3">
    <name type="scientific">Ramlibacter albus</name>
    <dbReference type="NCBI Taxonomy" id="2079448"/>
    <lineage>
        <taxon>Bacteria</taxon>
        <taxon>Pseudomonadati</taxon>
        <taxon>Pseudomonadota</taxon>
        <taxon>Betaproteobacteria</taxon>
        <taxon>Burkholderiales</taxon>
        <taxon>Comamonadaceae</taxon>
        <taxon>Ramlibacter</taxon>
    </lineage>
</organism>
<feature type="transmembrane region" description="Helical" evidence="1">
    <location>
        <begin position="46"/>
        <end position="69"/>
    </location>
</feature>
<accession>A0A923S319</accession>
<keyword evidence="1" id="KW-0812">Transmembrane</keyword>
<dbReference type="EMBL" id="JACORU010000005">
    <property type="protein sequence ID" value="MBC5765980.1"/>
    <property type="molecule type" value="Genomic_DNA"/>
</dbReference>
<evidence type="ECO:0000313" key="3">
    <source>
        <dbReference type="Proteomes" id="UP000596827"/>
    </source>
</evidence>
<protein>
    <submittedName>
        <fullName evidence="2">DUF2269 domain-containing protein</fullName>
    </submittedName>
</protein>
<keyword evidence="1" id="KW-0472">Membrane</keyword>
<evidence type="ECO:0000256" key="1">
    <source>
        <dbReference type="SAM" id="Phobius"/>
    </source>
</evidence>
<proteinExistence type="predicted"/>